<name>A0ABQ9DYM0_TEGGR</name>
<dbReference type="PANTHER" id="PTHR16305">
    <property type="entry name" value="TESTICULAR SOLUBLE ADENYLYL CYCLASE"/>
    <property type="match status" value="1"/>
</dbReference>
<feature type="region of interest" description="Disordered" evidence="4">
    <location>
        <begin position="1"/>
        <end position="59"/>
    </location>
</feature>
<keyword evidence="6" id="KW-1185">Reference proteome</keyword>
<keyword evidence="3" id="KW-0456">Lyase</keyword>
<evidence type="ECO:0000313" key="6">
    <source>
        <dbReference type="Proteomes" id="UP001217089"/>
    </source>
</evidence>
<feature type="compositionally biased region" description="Polar residues" evidence="4">
    <location>
        <begin position="21"/>
        <end position="32"/>
    </location>
</feature>
<evidence type="ECO:0000256" key="3">
    <source>
        <dbReference type="ARBA" id="ARBA00023239"/>
    </source>
</evidence>
<feature type="compositionally biased region" description="Polar residues" evidence="4">
    <location>
        <begin position="41"/>
        <end position="57"/>
    </location>
</feature>
<dbReference type="InterPro" id="IPR029787">
    <property type="entry name" value="Nucleotide_cyclase"/>
</dbReference>
<organism evidence="5 6">
    <name type="scientific">Tegillarca granosa</name>
    <name type="common">Malaysian cockle</name>
    <name type="synonym">Anadara granosa</name>
    <dbReference type="NCBI Taxonomy" id="220873"/>
    <lineage>
        <taxon>Eukaryota</taxon>
        <taxon>Metazoa</taxon>
        <taxon>Spiralia</taxon>
        <taxon>Lophotrochozoa</taxon>
        <taxon>Mollusca</taxon>
        <taxon>Bivalvia</taxon>
        <taxon>Autobranchia</taxon>
        <taxon>Pteriomorphia</taxon>
        <taxon>Arcoida</taxon>
        <taxon>Arcoidea</taxon>
        <taxon>Arcidae</taxon>
        <taxon>Tegillarca</taxon>
    </lineage>
</organism>
<dbReference type="PANTHER" id="PTHR16305:SF28">
    <property type="entry name" value="GUANYLATE CYCLASE DOMAIN-CONTAINING PROTEIN"/>
    <property type="match status" value="1"/>
</dbReference>
<accession>A0ABQ9DYM0</accession>
<keyword evidence="1" id="KW-0547">Nucleotide-binding</keyword>
<evidence type="ECO:0000313" key="5">
    <source>
        <dbReference type="EMBL" id="KAJ8298341.1"/>
    </source>
</evidence>
<dbReference type="SUPFAM" id="SSF55073">
    <property type="entry name" value="Nucleotide cyclase"/>
    <property type="match status" value="1"/>
</dbReference>
<dbReference type="EMBL" id="JARBDR010000923">
    <property type="protein sequence ID" value="KAJ8298341.1"/>
    <property type="molecule type" value="Genomic_DNA"/>
</dbReference>
<evidence type="ECO:0000256" key="1">
    <source>
        <dbReference type="ARBA" id="ARBA00022741"/>
    </source>
</evidence>
<gene>
    <name evidence="5" type="ORF">KUTeg_024872</name>
</gene>
<sequence length="263" mass="28885">MAVKERLKDLKEKPDDGDGSDSVQAVPTIQVESDSEAIDKSNATSDGNENDSVSPAASTEAKPKLSKAFGSKLGKGGIARWIIKCTKCIFQGCTFLVIFGLPGFKHERDCAHALICSYKMHTILKNMNGVIYLISYLTKLIFRGVSIGVTTGTTFCGVVGHTNRHEYSVDATCLFCHVAVIGRKVNMAARLMMHYPGKVTCDDDTFQWSRLPATHFEILATKRMKGLRNVGTIREFFDVDDSTSSNLASVPYFQYPLLGIITI</sequence>
<feature type="compositionally biased region" description="Basic and acidic residues" evidence="4">
    <location>
        <begin position="1"/>
        <end position="16"/>
    </location>
</feature>
<evidence type="ECO:0000256" key="4">
    <source>
        <dbReference type="SAM" id="MobiDB-lite"/>
    </source>
</evidence>
<evidence type="ECO:0000256" key="2">
    <source>
        <dbReference type="ARBA" id="ARBA00022840"/>
    </source>
</evidence>
<dbReference type="Gene3D" id="3.30.70.1230">
    <property type="entry name" value="Nucleotide cyclase"/>
    <property type="match status" value="1"/>
</dbReference>
<reference evidence="5 6" key="1">
    <citation type="submission" date="2022-12" db="EMBL/GenBank/DDBJ databases">
        <title>Chromosome-level genome of Tegillarca granosa.</title>
        <authorList>
            <person name="Kim J."/>
        </authorList>
    </citation>
    <scope>NUCLEOTIDE SEQUENCE [LARGE SCALE GENOMIC DNA]</scope>
    <source>
        <strain evidence="5">Teg-2019</strain>
        <tissue evidence="5">Adductor muscle</tissue>
    </source>
</reference>
<keyword evidence="2" id="KW-0067">ATP-binding</keyword>
<dbReference type="Proteomes" id="UP001217089">
    <property type="component" value="Unassembled WGS sequence"/>
</dbReference>
<comment type="caution">
    <text evidence="5">The sequence shown here is derived from an EMBL/GenBank/DDBJ whole genome shotgun (WGS) entry which is preliminary data.</text>
</comment>
<proteinExistence type="predicted"/>
<protein>
    <submittedName>
        <fullName evidence="5">Uncharacterized protein</fullName>
    </submittedName>
</protein>